<organism evidence="2 3">
    <name type="scientific">Anaeramoeba flamelloides</name>
    <dbReference type="NCBI Taxonomy" id="1746091"/>
    <lineage>
        <taxon>Eukaryota</taxon>
        <taxon>Metamonada</taxon>
        <taxon>Anaeramoebidae</taxon>
        <taxon>Anaeramoeba</taxon>
    </lineage>
</organism>
<evidence type="ECO:0000313" key="2">
    <source>
        <dbReference type="EMBL" id="KAJ3424151.1"/>
    </source>
</evidence>
<dbReference type="Proteomes" id="UP001146793">
    <property type="component" value="Unassembled WGS sequence"/>
</dbReference>
<accession>A0AAV7Y6H5</accession>
<name>A0AAV7Y6H5_9EUKA</name>
<evidence type="ECO:0000313" key="3">
    <source>
        <dbReference type="Proteomes" id="UP001146793"/>
    </source>
</evidence>
<dbReference type="AlphaFoldDB" id="A0AAV7Y6H5"/>
<reference evidence="2" key="1">
    <citation type="submission" date="2022-08" db="EMBL/GenBank/DDBJ databases">
        <title>Novel sulphate-reducing endosymbionts in the free-living metamonad Anaeramoeba.</title>
        <authorList>
            <person name="Jerlstrom-Hultqvist J."/>
            <person name="Cepicka I."/>
            <person name="Gallot-Lavallee L."/>
            <person name="Salas-Leiva D."/>
            <person name="Curtis B.A."/>
            <person name="Zahonova K."/>
            <person name="Pipaliya S."/>
            <person name="Dacks J."/>
            <person name="Roger A.J."/>
        </authorList>
    </citation>
    <scope>NUCLEOTIDE SEQUENCE</scope>
    <source>
        <strain evidence="2">Busselton2</strain>
    </source>
</reference>
<keyword evidence="1" id="KW-0175">Coiled coil</keyword>
<proteinExistence type="predicted"/>
<comment type="caution">
    <text evidence="2">The sequence shown here is derived from an EMBL/GenBank/DDBJ whole genome shotgun (WGS) entry which is preliminary data.</text>
</comment>
<feature type="coiled-coil region" evidence="1">
    <location>
        <begin position="346"/>
        <end position="381"/>
    </location>
</feature>
<sequence>MTQRPNQKQQDFLNILQLSQQQKLPSAPHMYRCAQCKKPDVVPIVSGIYFSQEQLQCIPTLSTLIKGCNEEIQNQNSGTIWFYKQKKQEKPQSALFLPLTKFFLCLDCFKKEKETKTKKEVCLISPHRIHFKLINLIDSCFPEFKKLSEFAQHYNSIYKQLEKKKRFYQKFDQSLQKSIGHSQNTTQLTIQSHFNDENKGEKDLERKRKFSNGSYLNYSPGEDNMQQKRARIIQSLQSANNNEILTLIQEQEKKAIKTNHSTMIRFAIEAIKQPSQKSLLKTKPKKQNQKILLPILSPHNVKNDRLSLLDYKKRRFTKPNASKDQISVVNSEAINEELKPNDLGNVKNLKHQKETLVAKKLNEQKKKEKELLIEKADLTLKLKEENGKMILLDEKLKKSFQFYSDKKINQSKLLTNPFQTLNFRKQNELTKNPKIQNLIFERKFFCNFLKDLDQNMFKNIGENQMKLHNLICSSSKEIQQVINDFTKKKIEIEKNIQKIYYFSDNNNN</sequence>
<protein>
    <submittedName>
        <fullName evidence="2">Uncharacterized protein</fullName>
    </submittedName>
</protein>
<evidence type="ECO:0000256" key="1">
    <source>
        <dbReference type="SAM" id="Coils"/>
    </source>
</evidence>
<dbReference type="EMBL" id="JANTQA010000075">
    <property type="protein sequence ID" value="KAJ3424151.1"/>
    <property type="molecule type" value="Genomic_DNA"/>
</dbReference>
<gene>
    <name evidence="2" type="ORF">M0812_29784</name>
</gene>